<keyword evidence="2" id="KW-1185">Reference proteome</keyword>
<evidence type="ECO:0000313" key="2">
    <source>
        <dbReference type="Proteomes" id="UP000094849"/>
    </source>
</evidence>
<dbReference type="Proteomes" id="UP000094849">
    <property type="component" value="Unassembled WGS sequence"/>
</dbReference>
<protein>
    <recommendedName>
        <fullName evidence="3">Glutaredoxin</fullName>
    </recommendedName>
</protein>
<dbReference type="Pfam" id="PF05768">
    <property type="entry name" value="Glrx-like"/>
    <property type="match status" value="1"/>
</dbReference>
<evidence type="ECO:0000313" key="1">
    <source>
        <dbReference type="EMBL" id="ODB97943.1"/>
    </source>
</evidence>
<dbReference type="InterPro" id="IPR036249">
    <property type="entry name" value="Thioredoxin-like_sf"/>
</dbReference>
<name>A0A1E2UT51_9GAMM</name>
<accession>A0A1E2UT51</accession>
<dbReference type="Gene3D" id="3.40.30.10">
    <property type="entry name" value="Glutaredoxin"/>
    <property type="match status" value="1"/>
</dbReference>
<reference evidence="1 2" key="1">
    <citation type="submission" date="2016-03" db="EMBL/GenBank/DDBJ databases">
        <title>Chemosynthetic sulphur-oxidizing symbionts of marine invertebrate animals are capable of nitrogen fixation.</title>
        <authorList>
            <person name="Petersen J.M."/>
            <person name="Kemper A."/>
            <person name="Gruber-Vodicka H."/>
            <person name="Cardini U."/>
            <person name="Geest Mvander."/>
            <person name="Kleiner M."/>
            <person name="Bulgheresi S."/>
            <person name="Fussmann M."/>
            <person name="Herbold C."/>
            <person name="Seah B.K.B."/>
            <person name="Antony C.Paul."/>
            <person name="Liu D."/>
            <person name="Belitz A."/>
            <person name="Weber M."/>
        </authorList>
    </citation>
    <scope>NUCLEOTIDE SEQUENCE [LARGE SCALE GENOMIC DNA]</scope>
    <source>
        <strain evidence="1">G_D</strain>
    </source>
</reference>
<dbReference type="RefSeq" id="WP_069005917.1">
    <property type="nucleotide sequence ID" value="NZ_LVJW01000003.1"/>
</dbReference>
<gene>
    <name evidence="1" type="ORF">A3196_14950</name>
</gene>
<dbReference type="SUPFAM" id="SSF52833">
    <property type="entry name" value="Thioredoxin-like"/>
    <property type="match status" value="1"/>
</dbReference>
<organism evidence="1 2">
    <name type="scientific">Candidatus Thiodiazotropha endoloripes</name>
    <dbReference type="NCBI Taxonomy" id="1818881"/>
    <lineage>
        <taxon>Bacteria</taxon>
        <taxon>Pseudomonadati</taxon>
        <taxon>Pseudomonadota</taxon>
        <taxon>Gammaproteobacteria</taxon>
        <taxon>Chromatiales</taxon>
        <taxon>Sedimenticolaceae</taxon>
        <taxon>Candidatus Thiodiazotropha</taxon>
    </lineage>
</organism>
<dbReference type="InterPro" id="IPR008554">
    <property type="entry name" value="Glutaredoxin-like"/>
</dbReference>
<dbReference type="STRING" id="1818881.A3196_14950"/>
<dbReference type="AlphaFoldDB" id="A0A1E2UT51"/>
<proteinExistence type="predicted"/>
<comment type="caution">
    <text evidence="1">The sequence shown here is derived from an EMBL/GenBank/DDBJ whole genome shotgun (WGS) entry which is preliminary data.</text>
</comment>
<dbReference type="EMBL" id="LVJZ01000003">
    <property type="protein sequence ID" value="ODB97943.1"/>
    <property type="molecule type" value="Genomic_DNA"/>
</dbReference>
<sequence>MIELKFFHRQGCHLCDEMWDELSTVDGLDKIVLLKVDIDRDSDLKAEYGLRIPCLEGPNGISLSEHYLDHSRLLSYLRDV</sequence>
<evidence type="ECO:0008006" key="3">
    <source>
        <dbReference type="Google" id="ProtNLM"/>
    </source>
</evidence>